<evidence type="ECO:0000313" key="2">
    <source>
        <dbReference type="Proteomes" id="UP000198806"/>
    </source>
</evidence>
<dbReference type="RefSeq" id="WP_091684324.1">
    <property type="nucleotide sequence ID" value="NZ_BAABFM010000079.1"/>
</dbReference>
<accession>A0A1I5CTL0</accession>
<dbReference type="Gene3D" id="3.40.630.30">
    <property type="match status" value="1"/>
</dbReference>
<name>A0A1I5CTL0_9FIRM</name>
<gene>
    <name evidence="1" type="ORF">SAMN04489757_1043</name>
</gene>
<evidence type="ECO:0000313" key="1">
    <source>
        <dbReference type="EMBL" id="SFN90319.1"/>
    </source>
</evidence>
<dbReference type="STRING" id="1527.SAMN04489757_1043"/>
<dbReference type="AlphaFoldDB" id="A0A1I5CTL0"/>
<reference evidence="1 2" key="1">
    <citation type="submission" date="2016-10" db="EMBL/GenBank/DDBJ databases">
        <authorList>
            <person name="de Groot N.N."/>
        </authorList>
    </citation>
    <scope>NUCLEOTIDE SEQUENCE [LARGE SCALE GENOMIC DNA]</scope>
    <source>
        <strain evidence="1 2">DSM 1283</strain>
    </source>
</reference>
<protein>
    <recommendedName>
        <fullName evidence="3">N-acetyltransferase domain-containing protein</fullName>
    </recommendedName>
</protein>
<dbReference type="EMBL" id="FOWD01000004">
    <property type="protein sequence ID" value="SFN90319.1"/>
    <property type="molecule type" value="Genomic_DNA"/>
</dbReference>
<keyword evidence="2" id="KW-1185">Reference proteome</keyword>
<proteinExistence type="predicted"/>
<dbReference type="SUPFAM" id="SSF55729">
    <property type="entry name" value="Acyl-CoA N-acyltransferases (Nat)"/>
    <property type="match status" value="1"/>
</dbReference>
<dbReference type="InterPro" id="IPR016181">
    <property type="entry name" value="Acyl_CoA_acyltransferase"/>
</dbReference>
<organism evidence="1 2">
    <name type="scientific">Anaerocolumna aminovalerica</name>
    <dbReference type="NCBI Taxonomy" id="1527"/>
    <lineage>
        <taxon>Bacteria</taxon>
        <taxon>Bacillati</taxon>
        <taxon>Bacillota</taxon>
        <taxon>Clostridia</taxon>
        <taxon>Lachnospirales</taxon>
        <taxon>Lachnospiraceae</taxon>
        <taxon>Anaerocolumna</taxon>
    </lineage>
</organism>
<sequence length="172" mass="20397">MAEITDEIIILHKVTSIEEMTIIDEYCKEYDYKKYVGNSNLNETKCYIIKYDNSPIGFCGYSIKSVNDQIITYPYIYIKNKIANLSISSMFKLISHIFNEEKCDKILFTVYSNNKNMIGILKKFQIKCEGIFKKSVIIEDTLLDKYIYSILFSEFEKYKNLVDNFIWKKYSF</sequence>
<dbReference type="Proteomes" id="UP000198806">
    <property type="component" value="Unassembled WGS sequence"/>
</dbReference>
<evidence type="ECO:0008006" key="3">
    <source>
        <dbReference type="Google" id="ProtNLM"/>
    </source>
</evidence>